<evidence type="ECO:0000256" key="1">
    <source>
        <dbReference type="SAM" id="MobiDB-lite"/>
    </source>
</evidence>
<accession>A0AAD6S2P1</accession>
<feature type="compositionally biased region" description="Low complexity" evidence="1">
    <location>
        <begin position="304"/>
        <end position="329"/>
    </location>
</feature>
<evidence type="ECO:0000313" key="3">
    <source>
        <dbReference type="Proteomes" id="UP001218188"/>
    </source>
</evidence>
<dbReference type="Proteomes" id="UP001218188">
    <property type="component" value="Unassembled WGS sequence"/>
</dbReference>
<reference evidence="2" key="1">
    <citation type="submission" date="2023-03" db="EMBL/GenBank/DDBJ databases">
        <title>Massive genome expansion in bonnet fungi (Mycena s.s.) driven by repeated elements and novel gene families across ecological guilds.</title>
        <authorList>
            <consortium name="Lawrence Berkeley National Laboratory"/>
            <person name="Harder C.B."/>
            <person name="Miyauchi S."/>
            <person name="Viragh M."/>
            <person name="Kuo A."/>
            <person name="Thoen E."/>
            <person name="Andreopoulos B."/>
            <person name="Lu D."/>
            <person name="Skrede I."/>
            <person name="Drula E."/>
            <person name="Henrissat B."/>
            <person name="Morin E."/>
            <person name="Kohler A."/>
            <person name="Barry K."/>
            <person name="LaButti K."/>
            <person name="Morin E."/>
            <person name="Salamov A."/>
            <person name="Lipzen A."/>
            <person name="Mereny Z."/>
            <person name="Hegedus B."/>
            <person name="Baldrian P."/>
            <person name="Stursova M."/>
            <person name="Weitz H."/>
            <person name="Taylor A."/>
            <person name="Grigoriev I.V."/>
            <person name="Nagy L.G."/>
            <person name="Martin F."/>
            <person name="Kauserud H."/>
        </authorList>
    </citation>
    <scope>NUCLEOTIDE SEQUENCE</scope>
    <source>
        <strain evidence="2">CBHHK200</strain>
    </source>
</reference>
<dbReference type="AlphaFoldDB" id="A0AAD6S2P1"/>
<feature type="region of interest" description="Disordered" evidence="1">
    <location>
        <begin position="295"/>
        <end position="348"/>
    </location>
</feature>
<name>A0AAD6S2P1_9AGAR</name>
<sequence>MAPGPLPPSLPPLPDNLEGWSANTDTAYNILSAGYTHARGVLHQEGGDPVRYRLVSSNIVETLVPLLERMDVDGVPRPWIETCAYLFGPLVYELQVSALAAEGVHREHDEIELLQPVTEIHSGRPGRPQKIIDPAYLAEATTSGRNIKRSDLASALGIHRHTLRKRLRQLGLNTKFDNLTDEELDTLTRGFKAKKPTSGLRYLRGNLRKNVLDAEFVNRYRVLQRHSNRLWVFARVDDTSIGFCTPRAYPATQDIVPYPAAASSWSYAERFFNFLADNMSYNLLPSSSSNNPFLNPQNVWGGSSQPAYAQQQQYAAQQSTTTPTQQHTVPPAPHAPSQPVRTSRPLPFHQPMPPAFPAFQHAHPPPAHAFHAALPPQSAYYAPHNPAAHREGERAVFHPPMPHSVVTYVALLHVHGRRNGGEDGQGGKRGV</sequence>
<dbReference type="EMBL" id="JARJCM010000273">
    <property type="protein sequence ID" value="KAJ7020134.1"/>
    <property type="molecule type" value="Genomic_DNA"/>
</dbReference>
<comment type="caution">
    <text evidence="2">The sequence shown here is derived from an EMBL/GenBank/DDBJ whole genome shotgun (WGS) entry which is preliminary data.</text>
</comment>
<evidence type="ECO:0000313" key="2">
    <source>
        <dbReference type="EMBL" id="KAJ7020134.1"/>
    </source>
</evidence>
<protein>
    <submittedName>
        <fullName evidence="2">Uncharacterized protein</fullName>
    </submittedName>
</protein>
<keyword evidence="3" id="KW-1185">Reference proteome</keyword>
<gene>
    <name evidence="2" type="ORF">C8F04DRAFT_1197029</name>
</gene>
<organism evidence="2 3">
    <name type="scientific">Mycena alexandri</name>
    <dbReference type="NCBI Taxonomy" id="1745969"/>
    <lineage>
        <taxon>Eukaryota</taxon>
        <taxon>Fungi</taxon>
        <taxon>Dikarya</taxon>
        <taxon>Basidiomycota</taxon>
        <taxon>Agaricomycotina</taxon>
        <taxon>Agaricomycetes</taxon>
        <taxon>Agaricomycetidae</taxon>
        <taxon>Agaricales</taxon>
        <taxon>Marasmiineae</taxon>
        <taxon>Mycenaceae</taxon>
        <taxon>Mycena</taxon>
    </lineage>
</organism>
<proteinExistence type="predicted"/>